<evidence type="ECO:0000256" key="1">
    <source>
        <dbReference type="SAM" id="MobiDB-lite"/>
    </source>
</evidence>
<dbReference type="EMBL" id="DS989882">
    <property type="protein sequence ID" value="EDX70744.1"/>
    <property type="molecule type" value="Genomic_DNA"/>
</dbReference>
<evidence type="ECO:0000313" key="4">
    <source>
        <dbReference type="Proteomes" id="UP000003835"/>
    </source>
</evidence>
<name>B4W4Y8_9CYAN</name>
<proteinExistence type="predicted"/>
<protein>
    <recommendedName>
        <fullName evidence="2">Putative restriction endonuclease domain-containing protein</fullName>
    </recommendedName>
</protein>
<evidence type="ECO:0000259" key="2">
    <source>
        <dbReference type="Pfam" id="PF05685"/>
    </source>
</evidence>
<dbReference type="InterPro" id="IPR008538">
    <property type="entry name" value="Uma2"/>
</dbReference>
<evidence type="ECO:0000313" key="3">
    <source>
        <dbReference type="EMBL" id="EDX70744.1"/>
    </source>
</evidence>
<dbReference type="OrthoDB" id="453897at2"/>
<feature type="region of interest" description="Disordered" evidence="1">
    <location>
        <begin position="1"/>
        <end position="20"/>
    </location>
</feature>
<dbReference type="Proteomes" id="UP000003835">
    <property type="component" value="Unassembled WGS sequence"/>
</dbReference>
<dbReference type="PANTHER" id="PTHR33352:SF3">
    <property type="entry name" value="SLR1612 PROTEIN"/>
    <property type="match status" value="1"/>
</dbReference>
<sequence>MVSFNYPTPQTDPLGSPKETLPTMYDLPSEYPEEPGLPDEFHDWQAHLLSLTFCPPHYPLSQIFYASDLNIYYDVHHPLWHKRPDWFGVVGVPRLYNDVDMRLSYVVWQEGVNPFVVVELLSPGTEREDLGEQVIPLPDSEPRQGEGNGQESQLPTEDKPPGKWQVYEQILQIPYYVVFSRYTNQLRAFKLNEAHYQELEVQDGRVWMSELDLGLGLWQGEFQGINRLWLRWYDAQGNWILTEAERERQRAEQERHRAEQERQRAEQERHRAEQERQRAEATQARLDALMERLRESGIDPDTFFQDQG</sequence>
<feature type="region of interest" description="Disordered" evidence="1">
    <location>
        <begin position="251"/>
        <end position="281"/>
    </location>
</feature>
<dbReference type="STRING" id="118168.MC7420_5947"/>
<dbReference type="PANTHER" id="PTHR33352">
    <property type="entry name" value="SLR1095 PROTEIN"/>
    <property type="match status" value="1"/>
</dbReference>
<gene>
    <name evidence="3" type="ORF">MC7420_5947</name>
</gene>
<feature type="domain" description="Putative restriction endonuclease" evidence="2">
    <location>
        <begin position="33"/>
        <end position="218"/>
    </location>
</feature>
<dbReference type="eggNOG" id="COG4636">
    <property type="taxonomic scope" value="Bacteria"/>
</dbReference>
<accession>B4W4Y8</accession>
<dbReference type="AlphaFoldDB" id="B4W4Y8"/>
<dbReference type="RefSeq" id="WP_006106399.1">
    <property type="nucleotide sequence ID" value="NZ_DS989882.1"/>
</dbReference>
<keyword evidence="4" id="KW-1185">Reference proteome</keyword>
<dbReference type="CDD" id="cd06260">
    <property type="entry name" value="DUF820-like"/>
    <property type="match status" value="1"/>
</dbReference>
<dbReference type="Pfam" id="PF05685">
    <property type="entry name" value="Uma2"/>
    <property type="match status" value="1"/>
</dbReference>
<feature type="compositionally biased region" description="Polar residues" evidence="1">
    <location>
        <begin position="1"/>
        <end position="13"/>
    </location>
</feature>
<feature type="region of interest" description="Disordered" evidence="1">
    <location>
        <begin position="135"/>
        <end position="161"/>
    </location>
</feature>
<dbReference type="HOGENOM" id="CLU_075279_2_1_3"/>
<feature type="compositionally biased region" description="Basic and acidic residues" evidence="1">
    <location>
        <begin position="251"/>
        <end position="279"/>
    </location>
</feature>
<organism evidence="3 4">
    <name type="scientific">Coleofasciculus chthonoplastes PCC 7420</name>
    <dbReference type="NCBI Taxonomy" id="118168"/>
    <lineage>
        <taxon>Bacteria</taxon>
        <taxon>Bacillati</taxon>
        <taxon>Cyanobacteriota</taxon>
        <taxon>Cyanophyceae</taxon>
        <taxon>Coleofasciculales</taxon>
        <taxon>Coleofasciculaceae</taxon>
        <taxon>Coleofasciculus</taxon>
    </lineage>
</organism>
<reference evidence="3 4" key="1">
    <citation type="submission" date="2008-07" db="EMBL/GenBank/DDBJ databases">
        <authorList>
            <person name="Tandeau de Marsac N."/>
            <person name="Ferriera S."/>
            <person name="Johnson J."/>
            <person name="Kravitz S."/>
            <person name="Beeson K."/>
            <person name="Sutton G."/>
            <person name="Rogers Y.-H."/>
            <person name="Friedman R."/>
            <person name="Frazier M."/>
            <person name="Venter J.C."/>
        </authorList>
    </citation>
    <scope>NUCLEOTIDE SEQUENCE [LARGE SCALE GENOMIC DNA]</scope>
    <source>
        <strain evidence="3 4">PCC 7420</strain>
    </source>
</reference>